<keyword evidence="1" id="KW-1133">Transmembrane helix</keyword>
<evidence type="ECO:0000313" key="2">
    <source>
        <dbReference type="EMBL" id="SHK32148.1"/>
    </source>
</evidence>
<dbReference type="AlphaFoldDB" id="A0A1M6RIF3"/>
<proteinExistence type="predicted"/>
<reference evidence="3" key="1">
    <citation type="submission" date="2016-11" db="EMBL/GenBank/DDBJ databases">
        <authorList>
            <person name="Varghese N."/>
            <person name="Submissions S."/>
        </authorList>
    </citation>
    <scope>NUCLEOTIDE SEQUENCE [LARGE SCALE GENOMIC DNA]</scope>
    <source>
        <strain evidence="3">DSM 26899</strain>
    </source>
</reference>
<sequence>MLSAFYIFYCWIGCRMRAKLILLMAFSFFSCNKVYSQKTTKEIDSLNSLIDRSYTEGTIEQKNILAQTTKLYYLSRDIKFIRGQITSLFEEAKIYYLNGDFNTALSKISEGIDLAQSIRDYNMLCRISLVYQKLLLQLDYLEDSKNILLSCKEYNELVDNDENKRVNDIYILLAEADLLSENIVKNKNLILSVKKKAYEASLKIDESNKRKKGLRIYALESLTMSMIISGDSVGARTNITEIDRLLVSYQNISFIIQGLLIKSHMEYMAGNYQEAIHYFSESIIKTNGNIYILEDIYPMISLAYGKIQDFENAAKYSWKYKKLVDRINQTKKKSGNVSTIHKINLKIFGKTKKSTTWNAVNIGILIIAGILCLTLFLFRRNIFRIKTKTDSLSEERVVTINKSTSSTHNELEALKKLTSLVKEDINIFYLEFQKVYPSFHESLKNNYSELNISDINFCSLIKMNLEIKEISIHTNSSIRSVESRRYRVIKKMKLKSQKELYFTVSTF</sequence>
<keyword evidence="3" id="KW-1185">Reference proteome</keyword>
<dbReference type="Proteomes" id="UP000184364">
    <property type="component" value="Unassembled WGS sequence"/>
</dbReference>
<dbReference type="GO" id="GO:0006355">
    <property type="term" value="P:regulation of DNA-templated transcription"/>
    <property type="evidence" value="ECO:0007669"/>
    <property type="project" value="InterPro"/>
</dbReference>
<keyword evidence="1" id="KW-0472">Membrane</keyword>
<dbReference type="STRING" id="1302687.SAMN05444267_10033"/>
<dbReference type="SUPFAM" id="SSF48452">
    <property type="entry name" value="TPR-like"/>
    <property type="match status" value="1"/>
</dbReference>
<accession>A0A1M6RIF3</accession>
<organism evidence="2 3">
    <name type="scientific">Chryseobacterium polytrichastri</name>
    <dbReference type="NCBI Taxonomy" id="1302687"/>
    <lineage>
        <taxon>Bacteria</taxon>
        <taxon>Pseudomonadati</taxon>
        <taxon>Bacteroidota</taxon>
        <taxon>Flavobacteriia</taxon>
        <taxon>Flavobacteriales</taxon>
        <taxon>Weeksellaceae</taxon>
        <taxon>Chryseobacterium group</taxon>
        <taxon>Chryseobacterium</taxon>
    </lineage>
</organism>
<dbReference type="EMBL" id="FRAV01000003">
    <property type="protein sequence ID" value="SHK32148.1"/>
    <property type="molecule type" value="Genomic_DNA"/>
</dbReference>
<dbReference type="RefSeq" id="WP_139262491.1">
    <property type="nucleotide sequence ID" value="NZ_FRAV01000003.1"/>
</dbReference>
<name>A0A1M6RIF3_9FLAO</name>
<dbReference type="InterPro" id="IPR011990">
    <property type="entry name" value="TPR-like_helical_dom_sf"/>
</dbReference>
<dbReference type="SUPFAM" id="SSF46894">
    <property type="entry name" value="C-terminal effector domain of the bipartite response regulators"/>
    <property type="match status" value="1"/>
</dbReference>
<evidence type="ECO:0000256" key="1">
    <source>
        <dbReference type="SAM" id="Phobius"/>
    </source>
</evidence>
<dbReference type="InterPro" id="IPR016032">
    <property type="entry name" value="Sig_transdc_resp-reg_C-effctor"/>
</dbReference>
<gene>
    <name evidence="2" type="ORF">SAMN05444267_10033</name>
</gene>
<dbReference type="GO" id="GO:0003677">
    <property type="term" value="F:DNA binding"/>
    <property type="evidence" value="ECO:0007669"/>
    <property type="project" value="InterPro"/>
</dbReference>
<evidence type="ECO:0000313" key="3">
    <source>
        <dbReference type="Proteomes" id="UP000184364"/>
    </source>
</evidence>
<feature type="transmembrane region" description="Helical" evidence="1">
    <location>
        <begin position="357"/>
        <end position="378"/>
    </location>
</feature>
<dbReference type="OrthoDB" id="1274361at2"/>
<keyword evidence="1" id="KW-0812">Transmembrane</keyword>
<protein>
    <recommendedName>
        <fullName evidence="4">HTH luxR-type domain-containing protein</fullName>
    </recommendedName>
</protein>
<evidence type="ECO:0008006" key="4">
    <source>
        <dbReference type="Google" id="ProtNLM"/>
    </source>
</evidence>